<dbReference type="WBParaSite" id="nRc.2.0.1.t25641-RA">
    <property type="protein sequence ID" value="nRc.2.0.1.t25641-RA"/>
    <property type="gene ID" value="nRc.2.0.1.g25641"/>
</dbReference>
<proteinExistence type="predicted"/>
<evidence type="ECO:0000313" key="2">
    <source>
        <dbReference type="Proteomes" id="UP000887565"/>
    </source>
</evidence>
<reference evidence="3" key="1">
    <citation type="submission" date="2022-11" db="UniProtKB">
        <authorList>
            <consortium name="WormBaseParasite"/>
        </authorList>
    </citation>
    <scope>IDENTIFICATION</scope>
</reference>
<accession>A0A915JHR1</accession>
<feature type="region of interest" description="Disordered" evidence="1">
    <location>
        <begin position="59"/>
        <end position="88"/>
    </location>
</feature>
<sequence length="88" mass="9992">MKILKMIAIFIIAQRSFWRKTKNFSSKIKHASHMEKERERLSRELHSYKVTKIEWKTETKISDNNKNGAADGAGRSGPAGVDLRSACG</sequence>
<protein>
    <submittedName>
        <fullName evidence="3">Uncharacterized protein</fullName>
    </submittedName>
</protein>
<name>A0A915JHR1_ROMCU</name>
<organism evidence="2 3">
    <name type="scientific">Romanomermis culicivorax</name>
    <name type="common">Nematode worm</name>
    <dbReference type="NCBI Taxonomy" id="13658"/>
    <lineage>
        <taxon>Eukaryota</taxon>
        <taxon>Metazoa</taxon>
        <taxon>Ecdysozoa</taxon>
        <taxon>Nematoda</taxon>
        <taxon>Enoplea</taxon>
        <taxon>Dorylaimia</taxon>
        <taxon>Mermithida</taxon>
        <taxon>Mermithoidea</taxon>
        <taxon>Mermithidae</taxon>
        <taxon>Romanomermis</taxon>
    </lineage>
</organism>
<evidence type="ECO:0000313" key="3">
    <source>
        <dbReference type="WBParaSite" id="nRc.2.0.1.t25641-RA"/>
    </source>
</evidence>
<dbReference type="AlphaFoldDB" id="A0A915JHR1"/>
<dbReference type="Proteomes" id="UP000887565">
    <property type="component" value="Unplaced"/>
</dbReference>
<keyword evidence="2" id="KW-1185">Reference proteome</keyword>
<evidence type="ECO:0000256" key="1">
    <source>
        <dbReference type="SAM" id="MobiDB-lite"/>
    </source>
</evidence>